<reference evidence="3 4" key="1">
    <citation type="submission" date="2019-10" db="EMBL/GenBank/DDBJ databases">
        <title>Description of Paenibacillus pedi sp. nov.</title>
        <authorList>
            <person name="Carlier A."/>
            <person name="Qi S."/>
        </authorList>
    </citation>
    <scope>NUCLEOTIDE SEQUENCE [LARGE SCALE GENOMIC DNA]</scope>
    <source>
        <strain evidence="3 4">LMG 31457</strain>
    </source>
</reference>
<dbReference type="InterPro" id="IPR036465">
    <property type="entry name" value="vWFA_dom_sf"/>
</dbReference>
<proteinExistence type="predicted"/>
<dbReference type="EMBL" id="WHNZ01000022">
    <property type="protein sequence ID" value="NOV00905.1"/>
    <property type="molecule type" value="Genomic_DNA"/>
</dbReference>
<accession>A0ABX1ZPF5</accession>
<dbReference type="SUPFAM" id="SSF53300">
    <property type="entry name" value="vWA-like"/>
    <property type="match status" value="1"/>
</dbReference>
<sequence>MNLLKGQKVDITKGTSLSTLRLQFGWTFTKPGMSIDAACFMLSNQSLCERDEDFIFYGNPLSQDGAVSHLPLHGADKEAIQIVLPKIPERTAKIAFSVTIHEGEKLGYTMKDAGSLYVRMLNGDNGQELFRFDYGSDLTKETAVVAGELYKHQGEWKFNAIGSGFHGGLAALCTSFSLEIEEDAEPEAAAAMEAVSPLAPIDLRKKIVQMALEKKQLTSVMARVGLVLDITGSMHALYKNGTVQEVVERILAVACKFDDNGALDVWVYDNDFSRLPPATENNFDRYVQKHVMNNKDIHKLGRNNEPPVMMDVIRKYTVEEDSPLPVFLVFINDGGVVKPIKKVIIDSAVQPIFWQFVGIGNSDFEVLKQLDTMEGRLVDNANFIHIKDIASISDEQLYHLLLNEFPVWLKEAANKRIIRK</sequence>
<evidence type="ECO:0000313" key="4">
    <source>
        <dbReference type="Proteomes" id="UP000618579"/>
    </source>
</evidence>
<evidence type="ECO:0000313" key="3">
    <source>
        <dbReference type="EMBL" id="NOV00905.1"/>
    </source>
</evidence>
<dbReference type="InterPro" id="IPR051324">
    <property type="entry name" value="Stress/Tellurium_Resist"/>
</dbReference>
<dbReference type="InterPro" id="IPR019303">
    <property type="entry name" value="vWA_TerF_C"/>
</dbReference>
<keyword evidence="4" id="KW-1185">Reference proteome</keyword>
<feature type="domain" description="TerD" evidence="1">
    <location>
        <begin position="1"/>
        <end position="176"/>
    </location>
</feature>
<dbReference type="Pfam" id="PF10138">
    <property type="entry name" value="vWA-TerF-like"/>
    <property type="match status" value="1"/>
</dbReference>
<dbReference type="Proteomes" id="UP000618579">
    <property type="component" value="Unassembled WGS sequence"/>
</dbReference>
<dbReference type="InterPro" id="IPR003325">
    <property type="entry name" value="TerD"/>
</dbReference>
<dbReference type="CDD" id="cd06974">
    <property type="entry name" value="TerD_like"/>
    <property type="match status" value="1"/>
</dbReference>
<dbReference type="Gene3D" id="2.60.60.30">
    <property type="entry name" value="sav2460 like domains"/>
    <property type="match status" value="1"/>
</dbReference>
<dbReference type="PANTHER" id="PTHR32097">
    <property type="entry name" value="CAMP-BINDING PROTEIN 1-RELATED"/>
    <property type="match status" value="1"/>
</dbReference>
<organism evidence="3 4">
    <name type="scientific">Paenibacillus planticolens</name>
    <dbReference type="NCBI Taxonomy" id="2654976"/>
    <lineage>
        <taxon>Bacteria</taxon>
        <taxon>Bacillati</taxon>
        <taxon>Bacillota</taxon>
        <taxon>Bacilli</taxon>
        <taxon>Bacillales</taxon>
        <taxon>Paenibacillaceae</taxon>
        <taxon>Paenibacillus</taxon>
    </lineage>
</organism>
<evidence type="ECO:0000259" key="1">
    <source>
        <dbReference type="Pfam" id="PF02342"/>
    </source>
</evidence>
<protein>
    <submittedName>
        <fullName evidence="3">Stress protein</fullName>
    </submittedName>
</protein>
<feature type="domain" description="vWA found in TerF C terminus" evidence="2">
    <location>
        <begin position="222"/>
        <end position="418"/>
    </location>
</feature>
<dbReference type="PANTHER" id="PTHR32097:SF17">
    <property type="entry name" value="CAMP-BINDING PROTEIN 1-RELATED"/>
    <property type="match status" value="1"/>
</dbReference>
<name>A0ABX1ZPF5_9BACL</name>
<dbReference type="Pfam" id="PF02342">
    <property type="entry name" value="TerD"/>
    <property type="match status" value="1"/>
</dbReference>
<comment type="caution">
    <text evidence="3">The sequence shown here is derived from an EMBL/GenBank/DDBJ whole genome shotgun (WGS) entry which is preliminary data.</text>
</comment>
<evidence type="ECO:0000259" key="2">
    <source>
        <dbReference type="Pfam" id="PF10138"/>
    </source>
</evidence>
<gene>
    <name evidence="3" type="ORF">GC097_12855</name>
</gene>